<sequence>MPASVSLTTGNTCPSGELHIASVELCRAALSLYNLPLSSSSSFLLNGDYYNGDEDDSDWPKGCYYCDDTPSCTDGVWFNEHATGAANGNAKVLCSPDLTPIPADPLLFVGDSDIDYWQNTESQFSEGHSAVYNVGFGGYTCSDIKPEVTAFTATFAPKTVVLVCGENDLAGGASVSSTYSKFKEVVQAYIDGGAEKVIAVSTKPEPETTSLHSKYKELDGLIKSDFIKTLDGKFVFIDSYNAFLDVANTRDLYADDGLHLSDKGYEHWNTWVATALSDVTGCTLWKSNECDEEGDDVVGGGGGASNLHVNAGGVALGATLGVVLAGLELV</sequence>
<keyword evidence="3" id="KW-1185">Reference proteome</keyword>
<protein>
    <recommendedName>
        <fullName evidence="1">SGNH hydrolase-type esterase domain-containing protein</fullName>
    </recommendedName>
</protein>
<comment type="caution">
    <text evidence="2">The sequence shown here is derived from an EMBL/GenBank/DDBJ whole genome shotgun (WGS) entry which is preliminary data.</text>
</comment>
<dbReference type="AlphaFoldDB" id="A0A9W7GAT4"/>
<name>A0A9W7GAT4_9STRA</name>
<feature type="domain" description="SGNH hydrolase-type esterase" evidence="1">
    <location>
        <begin position="123"/>
        <end position="266"/>
    </location>
</feature>
<proteinExistence type="predicted"/>
<gene>
    <name evidence="2" type="ORF">TrCOL_g5025</name>
</gene>
<evidence type="ECO:0000313" key="2">
    <source>
        <dbReference type="EMBL" id="GMI39565.1"/>
    </source>
</evidence>
<evidence type="ECO:0000313" key="3">
    <source>
        <dbReference type="Proteomes" id="UP001165065"/>
    </source>
</evidence>
<dbReference type="Pfam" id="PF13472">
    <property type="entry name" value="Lipase_GDSL_2"/>
    <property type="match status" value="1"/>
</dbReference>
<organism evidence="2 3">
    <name type="scientific">Triparma columacea</name>
    <dbReference type="NCBI Taxonomy" id="722753"/>
    <lineage>
        <taxon>Eukaryota</taxon>
        <taxon>Sar</taxon>
        <taxon>Stramenopiles</taxon>
        <taxon>Ochrophyta</taxon>
        <taxon>Bolidophyceae</taxon>
        <taxon>Parmales</taxon>
        <taxon>Triparmaceae</taxon>
        <taxon>Triparma</taxon>
    </lineage>
</organism>
<reference evidence="3" key="1">
    <citation type="journal article" date="2023" name="Commun. Biol.">
        <title>Genome analysis of Parmales, the sister group of diatoms, reveals the evolutionary specialization of diatoms from phago-mixotrophs to photoautotrophs.</title>
        <authorList>
            <person name="Ban H."/>
            <person name="Sato S."/>
            <person name="Yoshikawa S."/>
            <person name="Yamada K."/>
            <person name="Nakamura Y."/>
            <person name="Ichinomiya M."/>
            <person name="Sato N."/>
            <person name="Blanc-Mathieu R."/>
            <person name="Endo H."/>
            <person name="Kuwata A."/>
            <person name="Ogata H."/>
        </authorList>
    </citation>
    <scope>NUCLEOTIDE SEQUENCE [LARGE SCALE GENOMIC DNA]</scope>
</reference>
<dbReference type="InterPro" id="IPR013830">
    <property type="entry name" value="SGNH_hydro"/>
</dbReference>
<dbReference type="EMBL" id="BRYA01000106">
    <property type="protein sequence ID" value="GMI39565.1"/>
    <property type="molecule type" value="Genomic_DNA"/>
</dbReference>
<accession>A0A9W7GAT4</accession>
<dbReference type="Gene3D" id="3.40.50.1110">
    <property type="entry name" value="SGNH hydrolase"/>
    <property type="match status" value="1"/>
</dbReference>
<dbReference type="InterPro" id="IPR036514">
    <property type="entry name" value="SGNH_hydro_sf"/>
</dbReference>
<dbReference type="OrthoDB" id="188437at2759"/>
<evidence type="ECO:0000259" key="1">
    <source>
        <dbReference type="Pfam" id="PF13472"/>
    </source>
</evidence>
<dbReference type="SUPFAM" id="SSF52266">
    <property type="entry name" value="SGNH hydrolase"/>
    <property type="match status" value="1"/>
</dbReference>
<dbReference type="Proteomes" id="UP001165065">
    <property type="component" value="Unassembled WGS sequence"/>
</dbReference>